<reference evidence="1" key="1">
    <citation type="submission" date="2022-05" db="EMBL/GenBank/DDBJ databases">
        <title>The Musa troglodytarum L. genome provides insights into the mechanism of non-climacteric behaviour and enrichment of carotenoids.</title>
        <authorList>
            <person name="Wang J."/>
        </authorList>
    </citation>
    <scope>NUCLEOTIDE SEQUENCE</scope>
    <source>
        <tissue evidence="1">Leaf</tissue>
    </source>
</reference>
<keyword evidence="2" id="KW-1185">Reference proteome</keyword>
<evidence type="ECO:0000313" key="2">
    <source>
        <dbReference type="Proteomes" id="UP001055439"/>
    </source>
</evidence>
<gene>
    <name evidence="1" type="ORF">MUK42_03445</name>
</gene>
<proteinExistence type="predicted"/>
<sequence>MALAIFLPPHARRFPFNSRPPAPSASMAIGTILVGVGFLIRSSSSTLMWLGGGTTEASNPLIAEGLAMLEDDGKLRLAGF</sequence>
<protein>
    <submittedName>
        <fullName evidence="1">Uncharacterized protein</fullName>
    </submittedName>
</protein>
<organism evidence="1 2">
    <name type="scientific">Musa troglodytarum</name>
    <name type="common">fe'i banana</name>
    <dbReference type="NCBI Taxonomy" id="320322"/>
    <lineage>
        <taxon>Eukaryota</taxon>
        <taxon>Viridiplantae</taxon>
        <taxon>Streptophyta</taxon>
        <taxon>Embryophyta</taxon>
        <taxon>Tracheophyta</taxon>
        <taxon>Spermatophyta</taxon>
        <taxon>Magnoliopsida</taxon>
        <taxon>Liliopsida</taxon>
        <taxon>Zingiberales</taxon>
        <taxon>Musaceae</taxon>
        <taxon>Musa</taxon>
    </lineage>
</organism>
<accession>A0A9E7KJB2</accession>
<dbReference type="AlphaFoldDB" id="A0A9E7KJB2"/>
<dbReference type="EMBL" id="CP097509">
    <property type="protein sequence ID" value="URE17525.1"/>
    <property type="molecule type" value="Genomic_DNA"/>
</dbReference>
<dbReference type="EMBL" id="CP097509">
    <property type="protein sequence ID" value="URE17524.1"/>
    <property type="molecule type" value="Genomic_DNA"/>
</dbReference>
<name>A0A9E7KJB2_9LILI</name>
<dbReference type="Proteomes" id="UP001055439">
    <property type="component" value="Chromosome 7"/>
</dbReference>
<evidence type="ECO:0000313" key="1">
    <source>
        <dbReference type="EMBL" id="URE17525.1"/>
    </source>
</evidence>